<gene>
    <name evidence="2" type="ORF">CP373A1_12560</name>
</gene>
<evidence type="ECO:0000259" key="1">
    <source>
        <dbReference type="Pfam" id="PF08000"/>
    </source>
</evidence>
<accession>A0A174EIZ1</accession>
<dbReference type="PANTHER" id="PTHR35796:SF3">
    <property type="entry name" value="BHLH DOMAIN-CONTAINING PROTEIN"/>
    <property type="match status" value="1"/>
</dbReference>
<dbReference type="PANTHER" id="PTHR35796">
    <property type="entry name" value="HYPOTHETICAL CYTOSOLIC PROTEIN"/>
    <property type="match status" value="1"/>
</dbReference>
<dbReference type="Proteomes" id="UP000092714">
    <property type="component" value="Unassembled WGS sequence"/>
</dbReference>
<name>A0A174EIZ1_9CLOT</name>
<dbReference type="Gene3D" id="2.30.29.50">
    <property type="entry name" value="Bacterial Pleckstrin homology domain"/>
    <property type="match status" value="1"/>
</dbReference>
<evidence type="ECO:0000313" key="3">
    <source>
        <dbReference type="Proteomes" id="UP000092714"/>
    </source>
</evidence>
<sequence length="135" mass="14828">MGIYDKLVGNATMGADLKYVNDHILDGEEIIASFQFIRDSIILTNLGLYLVDVQGVTGKKVEVKFFPAKNIKSVTYETAGNFDLDVDVKIGVDGNTVMATSGAFYSAPISFKVPKKQANEAKEIIKLVKQNYLCK</sequence>
<reference evidence="2 3" key="1">
    <citation type="submission" date="2016-06" db="EMBL/GenBank/DDBJ databases">
        <authorList>
            <person name="Kjaerup R.B."/>
            <person name="Dalgaard T.S."/>
            <person name="Juul-Madsen H.R."/>
        </authorList>
    </citation>
    <scope>NUCLEOTIDE SEQUENCE [LARGE SCALE GENOMIC DNA]</scope>
    <source>
        <strain evidence="2 3">373-A1</strain>
    </source>
</reference>
<feature type="domain" description="Bacterial Pleckstrin homology" evidence="1">
    <location>
        <begin position="20"/>
        <end position="98"/>
    </location>
</feature>
<dbReference type="InterPro" id="IPR012544">
    <property type="entry name" value="PHb"/>
</dbReference>
<dbReference type="RefSeq" id="WP_027097919.1">
    <property type="nucleotide sequence ID" value="NZ_CABHIH010000003.1"/>
</dbReference>
<dbReference type="InterPro" id="IPR037063">
    <property type="entry name" value="PHb_sf"/>
</dbReference>
<dbReference type="SUPFAM" id="SSF50729">
    <property type="entry name" value="PH domain-like"/>
    <property type="match status" value="1"/>
</dbReference>
<proteinExistence type="predicted"/>
<comment type="caution">
    <text evidence="2">The sequence shown here is derived from an EMBL/GenBank/DDBJ whole genome shotgun (WGS) entry which is preliminary data.</text>
</comment>
<evidence type="ECO:0000313" key="2">
    <source>
        <dbReference type="EMBL" id="OBY09928.1"/>
    </source>
</evidence>
<dbReference type="AlphaFoldDB" id="A0A174EIZ1"/>
<dbReference type="GeneID" id="42775750"/>
<dbReference type="OrthoDB" id="9803613at2"/>
<keyword evidence="3" id="KW-1185">Reference proteome</keyword>
<dbReference type="eggNOG" id="ENOG503172B">
    <property type="taxonomic scope" value="Bacteria"/>
</dbReference>
<protein>
    <recommendedName>
        <fullName evidence="1">Bacterial Pleckstrin homology domain-containing protein</fullName>
    </recommendedName>
</protein>
<dbReference type="EMBL" id="MAPZ01000025">
    <property type="protein sequence ID" value="OBY09928.1"/>
    <property type="molecule type" value="Genomic_DNA"/>
</dbReference>
<organism evidence="2 3">
    <name type="scientific">Clostridium paraputrificum</name>
    <dbReference type="NCBI Taxonomy" id="29363"/>
    <lineage>
        <taxon>Bacteria</taxon>
        <taxon>Bacillati</taxon>
        <taxon>Bacillota</taxon>
        <taxon>Clostridia</taxon>
        <taxon>Eubacteriales</taxon>
        <taxon>Clostridiaceae</taxon>
        <taxon>Clostridium</taxon>
    </lineage>
</organism>
<dbReference type="Pfam" id="PF08000">
    <property type="entry name" value="bPH_1"/>
    <property type="match status" value="1"/>
</dbReference>